<organism evidence="1 2">
    <name type="scientific">Bradyrhizobium centrolobii</name>
    <dbReference type="NCBI Taxonomy" id="1505087"/>
    <lineage>
        <taxon>Bacteria</taxon>
        <taxon>Pseudomonadati</taxon>
        <taxon>Pseudomonadota</taxon>
        <taxon>Alphaproteobacteria</taxon>
        <taxon>Hyphomicrobiales</taxon>
        <taxon>Nitrobacteraceae</taxon>
        <taxon>Bradyrhizobium</taxon>
    </lineage>
</organism>
<accession>A0A176YFL1</accession>
<name>A0A176YFL1_9BRAD</name>
<protein>
    <submittedName>
        <fullName evidence="1">Uncharacterized protein</fullName>
    </submittedName>
</protein>
<dbReference type="EMBL" id="LUUB01000079">
    <property type="protein sequence ID" value="OAF05422.1"/>
    <property type="molecule type" value="Genomic_DNA"/>
</dbReference>
<proteinExistence type="predicted"/>
<dbReference type="Proteomes" id="UP000076959">
    <property type="component" value="Unassembled WGS sequence"/>
</dbReference>
<reference evidence="1 2" key="1">
    <citation type="submission" date="2016-03" db="EMBL/GenBank/DDBJ databases">
        <title>Draft Genome Sequence of the Strain BR 10245 (Bradyrhizobium sp.) isolated from nodules of Centrolobium paraense.</title>
        <authorList>
            <person name="Simoes-Araujo J.L.Sr."/>
            <person name="Barauna A.C."/>
            <person name="Silva K."/>
            <person name="Zilli J.E."/>
        </authorList>
    </citation>
    <scope>NUCLEOTIDE SEQUENCE [LARGE SCALE GENOMIC DNA]</scope>
    <source>
        <strain evidence="1 2">BR 10245</strain>
    </source>
</reference>
<sequence length="114" mass="12805">MWITIYVERALYVDRGKNVIVCDRDIVGREGGTLILKLKGTEMSIDLATLDSMRQAKLNELSTVFEMVKNNETSRESGVLSLRAERLLVEEVELLRNQVALLEASLDQAIKVPA</sequence>
<dbReference type="STRING" id="1505087.AYJ54_00515"/>
<keyword evidence="2" id="KW-1185">Reference proteome</keyword>
<evidence type="ECO:0000313" key="1">
    <source>
        <dbReference type="EMBL" id="OAF05422.1"/>
    </source>
</evidence>
<evidence type="ECO:0000313" key="2">
    <source>
        <dbReference type="Proteomes" id="UP000076959"/>
    </source>
</evidence>
<comment type="caution">
    <text evidence="1">The sequence shown here is derived from an EMBL/GenBank/DDBJ whole genome shotgun (WGS) entry which is preliminary data.</text>
</comment>
<gene>
    <name evidence="1" type="ORF">AYJ54_00515</name>
</gene>
<dbReference type="AlphaFoldDB" id="A0A176YFL1"/>